<dbReference type="KEGG" id="apac:S7S_13340"/>
<evidence type="ECO:0000313" key="9">
    <source>
        <dbReference type="EMBL" id="AJD49080.1"/>
    </source>
</evidence>
<evidence type="ECO:0000256" key="3">
    <source>
        <dbReference type="ARBA" id="ARBA00022723"/>
    </source>
</evidence>
<feature type="region of interest" description="Disordered" evidence="7">
    <location>
        <begin position="1"/>
        <end position="28"/>
    </location>
</feature>
<evidence type="ECO:0000259" key="8">
    <source>
        <dbReference type="PROSITE" id="PS51462"/>
    </source>
</evidence>
<name>A0A0B4XQL2_9GAMM</name>
<gene>
    <name evidence="9" type="ORF">S7S_13340</name>
</gene>
<dbReference type="HOGENOM" id="CLU_040940_5_1_6"/>
<dbReference type="CDD" id="cd03426">
    <property type="entry name" value="NUDIX_CoAse_Nudt7"/>
    <property type="match status" value="1"/>
</dbReference>
<dbReference type="RefSeq" id="WP_008734253.1">
    <property type="nucleotide sequence ID" value="NZ_CP004387.1"/>
</dbReference>
<dbReference type="PANTHER" id="PTHR12992">
    <property type="entry name" value="NUDIX HYDROLASE"/>
    <property type="match status" value="1"/>
</dbReference>
<dbReference type="Gene3D" id="3.90.79.10">
    <property type="entry name" value="Nucleoside Triphosphate Pyrophosphohydrolase"/>
    <property type="match status" value="1"/>
</dbReference>
<protein>
    <submittedName>
        <fullName evidence="9">NUDIX hydrolase</fullName>
    </submittedName>
</protein>
<sequence length="196" mass="21536">MTPEQLHHRLSTLGGAASASAPPGPFPAPGEDRVAAVLIALLTTEPDCPVILTRRGADMRHHAGEISLPGGLLEPEDNTDVVHAALREADEELGLPPNTVQVRTVLPALRNSSGVRVYPVLGTLTQRPAWRLQPTEVSEVLEVPLSFFLAEQHYLPRHRYYRGELRDTLVMDYGGHAIWGLTARIMRELRRALLPA</sequence>
<accession>A0A0B4XQL2</accession>
<dbReference type="EMBL" id="CP004387">
    <property type="protein sequence ID" value="AJD49080.1"/>
    <property type="molecule type" value="Genomic_DNA"/>
</dbReference>
<keyword evidence="3" id="KW-0479">Metal-binding</keyword>
<reference evidence="9 10" key="1">
    <citation type="journal article" date="2012" name="J. Bacteriol.">
        <title>Genome sequence of an alkane-degrading bacterium, Alcanivorax pacificus type strain W11-5, isolated from deep sea sediment.</title>
        <authorList>
            <person name="Lai Q."/>
            <person name="Shao Z."/>
        </authorList>
    </citation>
    <scope>NUCLEOTIDE SEQUENCE [LARGE SCALE GENOMIC DNA]</scope>
    <source>
        <strain evidence="9 10">W11-5</strain>
    </source>
</reference>
<evidence type="ECO:0000256" key="7">
    <source>
        <dbReference type="SAM" id="MobiDB-lite"/>
    </source>
</evidence>
<dbReference type="Proteomes" id="UP000006764">
    <property type="component" value="Chromosome"/>
</dbReference>
<dbReference type="InterPro" id="IPR015797">
    <property type="entry name" value="NUDIX_hydrolase-like_dom_sf"/>
</dbReference>
<comment type="cofactor">
    <cofactor evidence="2">
        <name>Mg(2+)</name>
        <dbReference type="ChEBI" id="CHEBI:18420"/>
    </cofactor>
</comment>
<comment type="cofactor">
    <cofactor evidence="1">
        <name>Mn(2+)</name>
        <dbReference type="ChEBI" id="CHEBI:29035"/>
    </cofactor>
</comment>
<keyword evidence="6" id="KW-0464">Manganese</keyword>
<evidence type="ECO:0000313" key="10">
    <source>
        <dbReference type="Proteomes" id="UP000006764"/>
    </source>
</evidence>
<keyword evidence="5" id="KW-0460">Magnesium</keyword>
<keyword evidence="4 9" id="KW-0378">Hydrolase</keyword>
<dbReference type="InterPro" id="IPR045121">
    <property type="entry name" value="CoAse"/>
</dbReference>
<keyword evidence="10" id="KW-1185">Reference proteome</keyword>
<dbReference type="SUPFAM" id="SSF55811">
    <property type="entry name" value="Nudix"/>
    <property type="match status" value="1"/>
</dbReference>
<evidence type="ECO:0000256" key="6">
    <source>
        <dbReference type="ARBA" id="ARBA00023211"/>
    </source>
</evidence>
<dbReference type="Pfam" id="PF00293">
    <property type="entry name" value="NUDIX"/>
    <property type="match status" value="1"/>
</dbReference>
<evidence type="ECO:0000256" key="4">
    <source>
        <dbReference type="ARBA" id="ARBA00022801"/>
    </source>
</evidence>
<dbReference type="InterPro" id="IPR000086">
    <property type="entry name" value="NUDIX_hydrolase_dom"/>
</dbReference>
<evidence type="ECO:0000256" key="2">
    <source>
        <dbReference type="ARBA" id="ARBA00001946"/>
    </source>
</evidence>
<dbReference type="PANTHER" id="PTHR12992:SF11">
    <property type="entry name" value="MITOCHONDRIAL COENZYME A DIPHOSPHATASE NUDT8"/>
    <property type="match status" value="1"/>
</dbReference>
<feature type="domain" description="Nudix hydrolase" evidence="8">
    <location>
        <begin position="32"/>
        <end position="165"/>
    </location>
</feature>
<dbReference type="GO" id="GO:0010945">
    <property type="term" value="F:coenzyme A diphosphatase activity"/>
    <property type="evidence" value="ECO:0007669"/>
    <property type="project" value="InterPro"/>
</dbReference>
<organism evidence="9 10">
    <name type="scientific">Isoalcanivorax pacificus W11-5</name>
    <dbReference type="NCBI Taxonomy" id="391936"/>
    <lineage>
        <taxon>Bacteria</taxon>
        <taxon>Pseudomonadati</taxon>
        <taxon>Pseudomonadota</taxon>
        <taxon>Gammaproteobacteria</taxon>
        <taxon>Oceanospirillales</taxon>
        <taxon>Alcanivoracaceae</taxon>
        <taxon>Isoalcanivorax</taxon>
    </lineage>
</organism>
<dbReference type="GO" id="GO:0046872">
    <property type="term" value="F:metal ion binding"/>
    <property type="evidence" value="ECO:0007669"/>
    <property type="project" value="UniProtKB-KW"/>
</dbReference>
<proteinExistence type="predicted"/>
<evidence type="ECO:0000256" key="5">
    <source>
        <dbReference type="ARBA" id="ARBA00022842"/>
    </source>
</evidence>
<dbReference type="PROSITE" id="PS51462">
    <property type="entry name" value="NUDIX"/>
    <property type="match status" value="1"/>
</dbReference>
<evidence type="ECO:0000256" key="1">
    <source>
        <dbReference type="ARBA" id="ARBA00001936"/>
    </source>
</evidence>
<dbReference type="OrthoDB" id="9802805at2"/>
<dbReference type="AlphaFoldDB" id="A0A0B4XQL2"/>
<dbReference type="STRING" id="391936.S7S_13340"/>